<feature type="region of interest" description="Disordered" evidence="1">
    <location>
        <begin position="174"/>
        <end position="198"/>
    </location>
</feature>
<accession>A0A830HWL5</accession>
<evidence type="ECO:0000259" key="2">
    <source>
        <dbReference type="Pfam" id="PF10208"/>
    </source>
</evidence>
<dbReference type="Proteomes" id="UP000660262">
    <property type="component" value="Unassembled WGS sequence"/>
</dbReference>
<evidence type="ECO:0000256" key="1">
    <source>
        <dbReference type="SAM" id="MobiDB-lite"/>
    </source>
</evidence>
<evidence type="ECO:0000313" key="4">
    <source>
        <dbReference type="Proteomes" id="UP000660262"/>
    </source>
</evidence>
<dbReference type="OrthoDB" id="5597848at2759"/>
<dbReference type="SUPFAM" id="SSF68906">
    <property type="entry name" value="SAP domain"/>
    <property type="match status" value="1"/>
</dbReference>
<gene>
    <name evidence="3" type="ORF">PPROV_001029000</name>
</gene>
<keyword evidence="4" id="KW-1185">Reference proteome</keyword>
<feature type="domain" description="ARMET C-terminal" evidence="2">
    <location>
        <begin position="51"/>
        <end position="87"/>
    </location>
</feature>
<comment type="caution">
    <text evidence="3">The sequence shown here is derived from an EMBL/GenBank/DDBJ whole genome shotgun (WGS) entry which is preliminary data.</text>
</comment>
<dbReference type="EMBL" id="BNJQ01000035">
    <property type="protein sequence ID" value="GHP11562.1"/>
    <property type="molecule type" value="Genomic_DNA"/>
</dbReference>
<evidence type="ECO:0000313" key="3">
    <source>
        <dbReference type="EMBL" id="GHP11562.1"/>
    </source>
</evidence>
<dbReference type="AlphaFoldDB" id="A0A830HWL5"/>
<protein>
    <recommendedName>
        <fullName evidence="2">ARMET C-terminal domain-containing protein</fullName>
    </recommendedName>
</protein>
<dbReference type="Gene3D" id="1.10.720.30">
    <property type="entry name" value="SAP domain"/>
    <property type="match status" value="1"/>
</dbReference>
<organism evidence="3 4">
    <name type="scientific">Pycnococcus provasolii</name>
    <dbReference type="NCBI Taxonomy" id="41880"/>
    <lineage>
        <taxon>Eukaryota</taxon>
        <taxon>Viridiplantae</taxon>
        <taxon>Chlorophyta</taxon>
        <taxon>Pseudoscourfieldiophyceae</taxon>
        <taxon>Pseudoscourfieldiales</taxon>
        <taxon>Pycnococcaceae</taxon>
        <taxon>Pycnococcus</taxon>
    </lineage>
</organism>
<dbReference type="InterPro" id="IPR019345">
    <property type="entry name" value="ARMET_C"/>
</dbReference>
<sequence>MPAPSASSPLMPLLRLLLGVAAWTTLLVFWNNNHMALGAAEEPSSSSDLPDFARLKVKELRAILAERNVKCIGCSEKQDLVDRVKETYHLPVVPKAEDPRIMDPTKDMKRDDADPNVKKTIDNLMAQFGANDNAPQDPAKEKILKRLRKKGLHFGGGGSMSIDELRNLENVMNTNIPGDTKMSKEEEEQFAARETEEL</sequence>
<proteinExistence type="predicted"/>
<dbReference type="InterPro" id="IPR036361">
    <property type="entry name" value="SAP_dom_sf"/>
</dbReference>
<dbReference type="Pfam" id="PF10208">
    <property type="entry name" value="ARMET_C"/>
    <property type="match status" value="1"/>
</dbReference>
<name>A0A830HWL5_9CHLO</name>
<reference evidence="3" key="1">
    <citation type="submission" date="2020-10" db="EMBL/GenBank/DDBJ databases">
        <title>Unveiling of a novel bifunctional photoreceptor, Dualchrome1, isolated from a cosmopolitan green alga.</title>
        <authorList>
            <person name="Suzuki S."/>
            <person name="Kawachi M."/>
        </authorList>
    </citation>
    <scope>NUCLEOTIDE SEQUENCE</scope>
    <source>
        <strain evidence="3">NIES 2893</strain>
    </source>
</reference>